<dbReference type="HOGENOM" id="CLU_035400_0_0_10"/>
<protein>
    <submittedName>
        <fullName evidence="1">Uncharacterized protein</fullName>
    </submittedName>
</protein>
<dbReference type="PATRIC" id="fig|880071.3.peg.201"/>
<keyword evidence="2" id="KW-1185">Reference proteome</keyword>
<name>I4AFG8_BERLS</name>
<evidence type="ECO:0000313" key="1">
    <source>
        <dbReference type="EMBL" id="AFM02703.1"/>
    </source>
</evidence>
<dbReference type="RefSeq" id="WP_014796168.1">
    <property type="nucleotide sequence ID" value="NC_018018.1"/>
</dbReference>
<dbReference type="KEGG" id="fli:Fleli_0207"/>
<dbReference type="AlphaFoldDB" id="I4AFG8"/>
<evidence type="ECO:0000313" key="2">
    <source>
        <dbReference type="Proteomes" id="UP000006054"/>
    </source>
</evidence>
<organism evidence="1 2">
    <name type="scientific">Bernardetia litoralis (strain ATCC 23117 / DSM 6794 / NBRC 15988 / NCIMB 1366 / Fx l1 / Sio-4)</name>
    <name type="common">Flexibacter litoralis</name>
    <dbReference type="NCBI Taxonomy" id="880071"/>
    <lineage>
        <taxon>Bacteria</taxon>
        <taxon>Pseudomonadati</taxon>
        <taxon>Bacteroidota</taxon>
        <taxon>Cytophagia</taxon>
        <taxon>Cytophagales</taxon>
        <taxon>Bernardetiaceae</taxon>
        <taxon>Bernardetia</taxon>
    </lineage>
</organism>
<dbReference type="EMBL" id="CP003345">
    <property type="protein sequence ID" value="AFM02703.1"/>
    <property type="molecule type" value="Genomic_DNA"/>
</dbReference>
<dbReference type="eggNOG" id="ENOG502ZACZ">
    <property type="taxonomic scope" value="Bacteria"/>
</dbReference>
<proteinExistence type="predicted"/>
<sequence>MSNYFSIEEAITKIYNHKTKSYFNEVYETFVNENYRSSIVMLYSVLICDLIFKLRDLRDIYRDDRAKKILEDVEKLQINNPTSPDWESKLIDFIFKNLDILEKSDEETIRYLQKQRHLSAHPVLTQVDMLYAPDKYTTLHLIKTMLDRVFTQPPYFSNKIFETFITDLAEVKDILGNDSNQISSYINSKYISKMKEESLAKLFRTLWKITFMVDDDLSNENRKINFLALKAIFSFKSTFLMLQIENEKKYYSNNINKSNYFLLATLLFKHHNIFYKLDSTFQDLYKTYVDNSEKEKSICWFFYPSLADYINALNNKDLDFLLRKNALLSIKSLFYDNGFKNEFMLKIISYFLSSNTYDRAIMRSIALNSIITDINEEQCHDLLQSSNENNQIYGAYRLPDIFDNKFISKFRGIDINNYPNLVKEDWFL</sequence>
<accession>I4AFG8</accession>
<dbReference type="OrthoDB" id="983160at2"/>
<reference evidence="2" key="1">
    <citation type="submission" date="2012-06" db="EMBL/GenBank/DDBJ databases">
        <title>The complete genome of Flexibacter litoralis DSM 6794.</title>
        <authorList>
            <person name="Lucas S."/>
            <person name="Copeland A."/>
            <person name="Lapidus A."/>
            <person name="Glavina del Rio T."/>
            <person name="Dalin E."/>
            <person name="Tice H."/>
            <person name="Bruce D."/>
            <person name="Goodwin L."/>
            <person name="Pitluck S."/>
            <person name="Peters L."/>
            <person name="Ovchinnikova G."/>
            <person name="Lu M."/>
            <person name="Kyrpides N."/>
            <person name="Mavromatis K."/>
            <person name="Ivanova N."/>
            <person name="Brettin T."/>
            <person name="Detter J.C."/>
            <person name="Han C."/>
            <person name="Larimer F."/>
            <person name="Land M."/>
            <person name="Hauser L."/>
            <person name="Markowitz V."/>
            <person name="Cheng J.-F."/>
            <person name="Hugenholtz P."/>
            <person name="Woyke T."/>
            <person name="Wu D."/>
            <person name="Spring S."/>
            <person name="Lang E."/>
            <person name="Kopitz M."/>
            <person name="Brambilla E."/>
            <person name="Klenk H.-P."/>
            <person name="Eisen J.A."/>
        </authorList>
    </citation>
    <scope>NUCLEOTIDE SEQUENCE [LARGE SCALE GENOMIC DNA]</scope>
    <source>
        <strain evidence="2">ATCC 23117 / DSM 6794 / NBRC 15988 / NCIMB 1366 / Sio-4</strain>
    </source>
</reference>
<dbReference type="Proteomes" id="UP000006054">
    <property type="component" value="Chromosome"/>
</dbReference>
<gene>
    <name evidence="1" type="ordered locus">Fleli_0207</name>
</gene>